<gene>
    <name evidence="2" type="ORF">RB602_05350</name>
</gene>
<feature type="transmembrane region" description="Helical" evidence="1">
    <location>
        <begin position="28"/>
        <end position="43"/>
    </location>
</feature>
<keyword evidence="1" id="KW-0812">Transmembrane</keyword>
<organism evidence="2 3">
    <name type="scientific">Alterisphingorhabdus coralli</name>
    <dbReference type="NCBI Taxonomy" id="3071408"/>
    <lineage>
        <taxon>Bacteria</taxon>
        <taxon>Pseudomonadati</taxon>
        <taxon>Pseudomonadota</taxon>
        <taxon>Alphaproteobacteria</taxon>
        <taxon>Sphingomonadales</taxon>
        <taxon>Sphingomonadaceae</taxon>
        <taxon>Alterisphingorhabdus (ex Yan et al. 2024)</taxon>
    </lineage>
</organism>
<dbReference type="KEGG" id="acoa:RB602_05350"/>
<feature type="transmembrane region" description="Helical" evidence="1">
    <location>
        <begin position="49"/>
        <end position="71"/>
    </location>
</feature>
<keyword evidence="1" id="KW-1133">Transmembrane helix</keyword>
<feature type="transmembrane region" description="Helical" evidence="1">
    <location>
        <begin position="6"/>
        <end position="21"/>
    </location>
</feature>
<sequence>MIIGILFIALAFFACIYGIIAGERDGRIAALLFVAATVASYFADTLSPWVSLVFGIFLVDVILLAGLYWLALSSRYFWPLWACGIHSVAVITHMASLIAPSFLPEVYQMIQGFWAIPTLLSMVIGIWLTRSRGASGYENRLSSKARVPLDR</sequence>
<evidence type="ECO:0000313" key="2">
    <source>
        <dbReference type="EMBL" id="WOE76141.1"/>
    </source>
</evidence>
<feature type="transmembrane region" description="Helical" evidence="1">
    <location>
        <begin position="78"/>
        <end position="103"/>
    </location>
</feature>
<keyword evidence="1" id="KW-0472">Membrane</keyword>
<feature type="transmembrane region" description="Helical" evidence="1">
    <location>
        <begin position="109"/>
        <end position="128"/>
    </location>
</feature>
<protein>
    <submittedName>
        <fullName evidence="2">Uncharacterized protein</fullName>
    </submittedName>
</protein>
<name>A0AA97F922_9SPHN</name>
<proteinExistence type="predicted"/>
<dbReference type="EMBL" id="CP136594">
    <property type="protein sequence ID" value="WOE76141.1"/>
    <property type="molecule type" value="Genomic_DNA"/>
</dbReference>
<evidence type="ECO:0000256" key="1">
    <source>
        <dbReference type="SAM" id="Phobius"/>
    </source>
</evidence>
<accession>A0AA97F922</accession>
<dbReference type="AlphaFoldDB" id="A0AA97F922"/>
<dbReference type="Proteomes" id="UP001302429">
    <property type="component" value="Chromosome"/>
</dbReference>
<keyword evidence="3" id="KW-1185">Reference proteome</keyword>
<reference evidence="2 3" key="1">
    <citation type="submission" date="2023-10" db="EMBL/GenBank/DDBJ databases">
        <title>Complete genome sequence of a Sphingomonadaceae bacterium.</title>
        <authorList>
            <person name="Yan C."/>
        </authorList>
    </citation>
    <scope>NUCLEOTIDE SEQUENCE [LARGE SCALE GENOMIC DNA]</scope>
    <source>
        <strain evidence="2 3">SCSIO 66989</strain>
    </source>
</reference>
<evidence type="ECO:0000313" key="3">
    <source>
        <dbReference type="Proteomes" id="UP001302429"/>
    </source>
</evidence>
<dbReference type="RefSeq" id="WP_317083627.1">
    <property type="nucleotide sequence ID" value="NZ_CP136594.1"/>
</dbReference>